<accession>A0AAD1XCD3</accession>
<protein>
    <recommendedName>
        <fullName evidence="4">MORN repeat protein</fullName>
    </recommendedName>
</protein>
<dbReference type="Gene3D" id="2.20.110.10">
    <property type="entry name" value="Histone H3 K4-specific methyltransferase SET7/9 N-terminal domain"/>
    <property type="match status" value="5"/>
</dbReference>
<reference evidence="2" key="1">
    <citation type="submission" date="2023-07" db="EMBL/GenBank/DDBJ databases">
        <authorList>
            <consortium name="AG Swart"/>
            <person name="Singh M."/>
            <person name="Singh A."/>
            <person name="Seah K."/>
            <person name="Emmerich C."/>
        </authorList>
    </citation>
    <scope>NUCLEOTIDE SEQUENCE</scope>
    <source>
        <strain evidence="2">DP1</strain>
    </source>
</reference>
<keyword evidence="3" id="KW-1185">Reference proteome</keyword>
<dbReference type="Proteomes" id="UP001295684">
    <property type="component" value="Unassembled WGS sequence"/>
</dbReference>
<dbReference type="PROSITE" id="PS50096">
    <property type="entry name" value="IQ"/>
    <property type="match status" value="1"/>
</dbReference>
<name>A0AAD1XCD3_EUPCR</name>
<sequence length="399" mass="46420">MGKNHSISQNKEKCKILQEQSCQTDEITPSYQKIAPTRDWETILPENEGIVIKLQATWRGSIARKTFRTLKDSHNKSVGKKGNSDSEYFKSEDESETIQKGKVYNFDQSRVIKKYTYKSGAVYEGEWKGGFRDGIGTQKWPDGAIYQGSWRFNKAEGKGKFTHADGDIYEGDWVDDKANGFGVYNRNNEATYHGHWKNDLQDGQGIERWTDNSEYEGEYHKGKKHGYGVCKWNDGSIYEGQWEDNKMCGVGIYKWFDGRKYRGEWKDNNMEGHGFYIWRDGRKYQGQYKDDKKHGYGIYKWADGRTYEGSWALGKQHGLGRYLCSGTVKYGLWEEGTRIKWFNQQEVKRIKNGDDSWFKQNWNQDLFLLSNKRVAFGMTEGVKKSLEKVAIKIGKMDQL</sequence>
<dbReference type="AlphaFoldDB" id="A0AAD1XCD3"/>
<comment type="caution">
    <text evidence="2">The sequence shown here is derived from an EMBL/GenBank/DDBJ whole genome shotgun (WGS) entry which is preliminary data.</text>
</comment>
<dbReference type="Pfam" id="PF02493">
    <property type="entry name" value="MORN"/>
    <property type="match status" value="9"/>
</dbReference>
<organism evidence="2 3">
    <name type="scientific">Euplotes crassus</name>
    <dbReference type="NCBI Taxonomy" id="5936"/>
    <lineage>
        <taxon>Eukaryota</taxon>
        <taxon>Sar</taxon>
        <taxon>Alveolata</taxon>
        <taxon>Ciliophora</taxon>
        <taxon>Intramacronucleata</taxon>
        <taxon>Spirotrichea</taxon>
        <taxon>Hypotrichia</taxon>
        <taxon>Euplotida</taxon>
        <taxon>Euplotidae</taxon>
        <taxon>Moneuplotes</taxon>
    </lineage>
</organism>
<dbReference type="SUPFAM" id="SSF82185">
    <property type="entry name" value="Histone H3 K4-specific methyltransferase SET7/9 N-terminal domain"/>
    <property type="match status" value="3"/>
</dbReference>
<evidence type="ECO:0008006" key="4">
    <source>
        <dbReference type="Google" id="ProtNLM"/>
    </source>
</evidence>
<dbReference type="EMBL" id="CAMPGE010012318">
    <property type="protein sequence ID" value="CAI2371094.1"/>
    <property type="molecule type" value="Genomic_DNA"/>
</dbReference>
<dbReference type="InterPro" id="IPR003409">
    <property type="entry name" value="MORN"/>
</dbReference>
<dbReference type="PANTHER" id="PTHR23084">
    <property type="entry name" value="PHOSPHATIDYLINOSITOL-4-PHOSPHATE 5-KINASE RELATED"/>
    <property type="match status" value="1"/>
</dbReference>
<evidence type="ECO:0000313" key="3">
    <source>
        <dbReference type="Proteomes" id="UP001295684"/>
    </source>
</evidence>
<proteinExistence type="predicted"/>
<gene>
    <name evidence="2" type="ORF">ECRASSUSDP1_LOCUS12414</name>
</gene>
<dbReference type="SMART" id="SM00698">
    <property type="entry name" value="MORN"/>
    <property type="match status" value="9"/>
</dbReference>
<keyword evidence="1" id="KW-0677">Repeat</keyword>
<evidence type="ECO:0000256" key="1">
    <source>
        <dbReference type="ARBA" id="ARBA00022737"/>
    </source>
</evidence>
<dbReference type="PANTHER" id="PTHR23084:SF179">
    <property type="entry name" value="OS10G0565000 PROTEIN"/>
    <property type="match status" value="1"/>
</dbReference>
<evidence type="ECO:0000313" key="2">
    <source>
        <dbReference type="EMBL" id="CAI2371094.1"/>
    </source>
</evidence>